<accession>A0A3L6L9J7</accession>
<feature type="region of interest" description="Disordered" evidence="1">
    <location>
        <begin position="26"/>
        <end position="68"/>
    </location>
</feature>
<name>A0A3L6L9J7_9TRYP</name>
<feature type="compositionally biased region" description="Polar residues" evidence="1">
    <location>
        <begin position="42"/>
        <end position="52"/>
    </location>
</feature>
<dbReference type="AlphaFoldDB" id="A0A3L6L9J7"/>
<gene>
    <name evidence="2" type="ORF">DPX39_040007300</name>
</gene>
<comment type="caution">
    <text evidence="2">The sequence shown here is derived from an EMBL/GenBank/DDBJ whole genome shotgun (WGS) entry which is preliminary data.</text>
</comment>
<evidence type="ECO:0000256" key="1">
    <source>
        <dbReference type="SAM" id="MobiDB-lite"/>
    </source>
</evidence>
<reference evidence="2 3" key="1">
    <citation type="submission" date="2018-09" db="EMBL/GenBank/DDBJ databases">
        <title>whole genome sequence of T. equiperdum IVM-t1 strain.</title>
        <authorList>
            <person name="Suganuma K."/>
        </authorList>
    </citation>
    <scope>NUCLEOTIDE SEQUENCE [LARGE SCALE GENOMIC DNA]</scope>
    <source>
        <strain evidence="2 3">IVM-t1</strain>
    </source>
</reference>
<dbReference type="Proteomes" id="UP000266743">
    <property type="component" value="Chromosome 4"/>
</dbReference>
<dbReference type="InterPro" id="IPR011989">
    <property type="entry name" value="ARM-like"/>
</dbReference>
<feature type="region of interest" description="Disordered" evidence="1">
    <location>
        <begin position="211"/>
        <end position="237"/>
    </location>
</feature>
<proteinExistence type="predicted"/>
<protein>
    <submittedName>
        <fullName evidence="2">Uncharacterized protein</fullName>
    </submittedName>
</protein>
<evidence type="ECO:0000313" key="2">
    <source>
        <dbReference type="EMBL" id="RHW73292.1"/>
    </source>
</evidence>
<sequence length="548" mass="60208">MSKRKRCVADVVGYLDSFMACKRTAESPPLSQSSDGEAMQLSLRSDTSNENCSSSSGGSRPGPDTMHIPTVNEARVRLVKRADSPRFPGSVFETEMNFFCREEENIADMCVYLAEVASSSRTPEALMALVLYFMEHEPDMVMQSLKRAGLQSQLLSALCKSSARSVTDNKEGLYIRFVGHLLTLCDDEVLSDASLVKFFLLSSEKRAEEAAATPAGSKHWSQRAHCPTPPKQRRQDDSALKSAVDKFCRGKSDDTATSLALKALLHIIFRYNQATSFPGEANPCLVFAELGGFEVVTPMLNDADCKDVLHLLEVVTLCERLCPSYDAALQQLVILLIRLVAREDTKCENDVLTIALRVLVNGTSLVPHALRDSNRRRERSQLAEFSTKRLMSDNTPLNVAAFILCSAVNIVKWEVASRCDEFARCLVNCPDFLSRIAELTLQCYNAEETERNVVSGYYALLLAVLSLIDTPKVQLRVPVITAVAQATKGTETGKAVESKPMKLIVAILQEFLLFQSTAGSLTKSGLVSMSTIIESVVKCNGIEISSDS</sequence>
<dbReference type="EMBL" id="QSBY01000004">
    <property type="protein sequence ID" value="RHW73292.1"/>
    <property type="molecule type" value="Genomic_DNA"/>
</dbReference>
<dbReference type="Gene3D" id="1.25.10.10">
    <property type="entry name" value="Leucine-rich Repeat Variant"/>
    <property type="match status" value="1"/>
</dbReference>
<evidence type="ECO:0000313" key="3">
    <source>
        <dbReference type="Proteomes" id="UP000266743"/>
    </source>
</evidence>
<organism evidence="2 3">
    <name type="scientific">Trypanosoma brucei equiperdum</name>
    <dbReference type="NCBI Taxonomy" id="630700"/>
    <lineage>
        <taxon>Eukaryota</taxon>
        <taxon>Discoba</taxon>
        <taxon>Euglenozoa</taxon>
        <taxon>Kinetoplastea</taxon>
        <taxon>Metakinetoplastina</taxon>
        <taxon>Trypanosomatida</taxon>
        <taxon>Trypanosomatidae</taxon>
        <taxon>Trypanosoma</taxon>
    </lineage>
</organism>